<reference evidence="5 6" key="1">
    <citation type="submission" date="2024-02" db="EMBL/GenBank/DDBJ databases">
        <authorList>
            <person name="Daric V."/>
            <person name="Darras S."/>
        </authorList>
    </citation>
    <scope>NUCLEOTIDE SEQUENCE [LARGE SCALE GENOMIC DNA]</scope>
</reference>
<dbReference type="InterPro" id="IPR001356">
    <property type="entry name" value="HD"/>
</dbReference>
<feature type="region of interest" description="Disordered" evidence="3">
    <location>
        <begin position="225"/>
        <end position="260"/>
    </location>
</feature>
<evidence type="ECO:0000256" key="2">
    <source>
        <dbReference type="RuleBase" id="RU000682"/>
    </source>
</evidence>
<feature type="DNA-binding region" description="Homeobox" evidence="1">
    <location>
        <begin position="8"/>
        <end position="67"/>
    </location>
</feature>
<feature type="compositionally biased region" description="Basic and acidic residues" evidence="3">
    <location>
        <begin position="461"/>
        <end position="477"/>
    </location>
</feature>
<name>A0ABP0FQV5_CLALP</name>
<evidence type="ECO:0000256" key="1">
    <source>
        <dbReference type="PROSITE-ProRule" id="PRU00108"/>
    </source>
</evidence>
<dbReference type="InterPro" id="IPR009057">
    <property type="entry name" value="Homeodomain-like_sf"/>
</dbReference>
<protein>
    <recommendedName>
        <fullName evidence="4">Homeobox domain-containing protein</fullName>
    </recommendedName>
</protein>
<proteinExistence type="predicted"/>
<feature type="region of interest" description="Disordered" evidence="3">
    <location>
        <begin position="445"/>
        <end position="479"/>
    </location>
</feature>
<dbReference type="Gene3D" id="1.10.10.60">
    <property type="entry name" value="Homeodomain-like"/>
    <property type="match status" value="1"/>
</dbReference>
<keyword evidence="6" id="KW-1185">Reference proteome</keyword>
<evidence type="ECO:0000259" key="4">
    <source>
        <dbReference type="PROSITE" id="PS50071"/>
    </source>
</evidence>
<feature type="compositionally biased region" description="Polar residues" evidence="3">
    <location>
        <begin position="626"/>
        <end position="635"/>
    </location>
</feature>
<feature type="region of interest" description="Disordered" evidence="3">
    <location>
        <begin position="395"/>
        <end position="417"/>
    </location>
</feature>
<comment type="caution">
    <text evidence="5">The sequence shown here is derived from an EMBL/GenBank/DDBJ whole genome shotgun (WGS) entry which is preliminary data.</text>
</comment>
<feature type="domain" description="Homeobox" evidence="4">
    <location>
        <begin position="6"/>
        <end position="66"/>
    </location>
</feature>
<evidence type="ECO:0000256" key="3">
    <source>
        <dbReference type="SAM" id="MobiDB-lite"/>
    </source>
</evidence>
<feature type="region of interest" description="Disordered" evidence="3">
    <location>
        <begin position="690"/>
        <end position="731"/>
    </location>
</feature>
<dbReference type="Proteomes" id="UP001642483">
    <property type="component" value="Unassembled WGS sequence"/>
</dbReference>
<feature type="compositionally biased region" description="Basic and acidic residues" evidence="3">
    <location>
        <begin position="236"/>
        <end position="252"/>
    </location>
</feature>
<accession>A0ABP0FQV5</accession>
<evidence type="ECO:0000313" key="6">
    <source>
        <dbReference type="Proteomes" id="UP001642483"/>
    </source>
</evidence>
<organism evidence="5 6">
    <name type="scientific">Clavelina lepadiformis</name>
    <name type="common">Light-bulb sea squirt</name>
    <name type="synonym">Ascidia lepadiformis</name>
    <dbReference type="NCBI Taxonomy" id="159417"/>
    <lineage>
        <taxon>Eukaryota</taxon>
        <taxon>Metazoa</taxon>
        <taxon>Chordata</taxon>
        <taxon>Tunicata</taxon>
        <taxon>Ascidiacea</taxon>
        <taxon>Aplousobranchia</taxon>
        <taxon>Clavelinidae</taxon>
        <taxon>Clavelina</taxon>
    </lineage>
</organism>
<dbReference type="SUPFAM" id="SSF46689">
    <property type="entry name" value="Homeodomain-like"/>
    <property type="match status" value="1"/>
</dbReference>
<feature type="region of interest" description="Disordered" evidence="3">
    <location>
        <begin position="549"/>
        <end position="650"/>
    </location>
</feature>
<evidence type="ECO:0000313" key="5">
    <source>
        <dbReference type="EMBL" id="CAK8680899.1"/>
    </source>
</evidence>
<comment type="subcellular location">
    <subcellularLocation>
        <location evidence="1 2">Nucleus</location>
    </subcellularLocation>
</comment>
<keyword evidence="1 2" id="KW-0371">Homeobox</keyword>
<dbReference type="PROSITE" id="PS50071">
    <property type="entry name" value="HOMEOBOX_2"/>
    <property type="match status" value="1"/>
</dbReference>
<feature type="region of interest" description="Disordered" evidence="3">
    <location>
        <begin position="283"/>
        <end position="323"/>
    </location>
</feature>
<sequence length="731" mass="82014">MLERRKTIHERRMGLTEQQIEKLEEEYEDCPYSNVDRKKELAEEFQVDFADISRWFNDRRQKDYYRTDRNELLEFVRTHPFNPNDVREYASSGSSCVAIPITTSQYFNLRIVMAPPSHMICPDPTKLTSLLHCPHVGSNVQQNQQPQHNAFQCFREVDSSSITPQRNISNFDQASVADTRQTKKHQNPAKKMQFFNQKELALNENFNGTSSPFVVQHEATTATLTTTNESSNQGFGDRRNKGSKDLNKETCDHNQNNSPDTMLVPFEASPLDHLCMLLEVGTKESSNQTTDPNEPGPSGISRSHPVDCDKTHYPHHLPSPHVGQDQTVIVTPTTTIVSSDQPEVAQHLEVHTHEECKDLNKETCDDNQNVSQDTMFLPFEASPLDHLCMLLEVGTEESSNQTTNPNEPGPSGHNRCHSVERSNALNLHHWVYPRVVLDQTINATPTTTNVNSNQAEATKSFGDRSKSEFKSKNEVSCDRNQNGSLVTRFPPLSAPRLHKLWSPLRVETGESHHRTIDPNLPGPSGISYCYPVATGKSHNLLQIADHMQTMSPPDVGRDGRINATSTANQPQITQSKLGKRQTKNEDRSGFSPSSLKLVKVFPRNRSIPPQKKVKISADRGSIPCRATQSSANLQSMKFEPDEEHEDDLKSSIEEELEEAFDQSKQASSNTSSSTLPPVWYFLSSSSLSASLPQQSSESNEVEDSQSTGVGNDDDDDDDILHEPRVSENAFL</sequence>
<feature type="compositionally biased region" description="Polar residues" evidence="3">
    <location>
        <begin position="445"/>
        <end position="457"/>
    </location>
</feature>
<dbReference type="SMART" id="SM00389">
    <property type="entry name" value="HOX"/>
    <property type="match status" value="1"/>
</dbReference>
<feature type="compositionally biased region" description="Polar residues" evidence="3">
    <location>
        <begin position="562"/>
        <end position="576"/>
    </location>
</feature>
<keyword evidence="1 2" id="KW-0238">DNA-binding</keyword>
<dbReference type="EMBL" id="CAWYQH010000079">
    <property type="protein sequence ID" value="CAK8680899.1"/>
    <property type="molecule type" value="Genomic_DNA"/>
</dbReference>
<keyword evidence="1 2" id="KW-0539">Nucleus</keyword>
<dbReference type="CDD" id="cd00086">
    <property type="entry name" value="homeodomain"/>
    <property type="match status" value="1"/>
</dbReference>
<feature type="compositionally biased region" description="Polar residues" evidence="3">
    <location>
        <begin position="283"/>
        <end position="292"/>
    </location>
</feature>
<feature type="region of interest" description="Disordered" evidence="3">
    <location>
        <begin position="656"/>
        <end position="675"/>
    </location>
</feature>
<dbReference type="Pfam" id="PF00046">
    <property type="entry name" value="Homeodomain"/>
    <property type="match status" value="1"/>
</dbReference>
<feature type="compositionally biased region" description="Polar residues" evidence="3">
    <location>
        <begin position="396"/>
        <end position="406"/>
    </location>
</feature>
<feature type="region of interest" description="Disordered" evidence="3">
    <location>
        <begin position="164"/>
        <end position="188"/>
    </location>
</feature>
<feature type="compositionally biased region" description="Polar residues" evidence="3">
    <location>
        <begin position="164"/>
        <end position="179"/>
    </location>
</feature>
<gene>
    <name evidence="5" type="ORF">CVLEPA_LOCUS11136</name>
</gene>